<accession>A0ABU3K5Q2</accession>
<evidence type="ECO:0000313" key="3">
    <source>
        <dbReference type="Proteomes" id="UP001250932"/>
    </source>
</evidence>
<keyword evidence="3" id="KW-1185">Reference proteome</keyword>
<dbReference type="InterPro" id="IPR001509">
    <property type="entry name" value="Epimerase_deHydtase"/>
</dbReference>
<dbReference type="Pfam" id="PF01370">
    <property type="entry name" value="Epimerase"/>
    <property type="match status" value="1"/>
</dbReference>
<name>A0ABU3K5Q2_9BACT</name>
<dbReference type="SUPFAM" id="SSF51735">
    <property type="entry name" value="NAD(P)-binding Rossmann-fold domains"/>
    <property type="match status" value="1"/>
</dbReference>
<evidence type="ECO:0000259" key="1">
    <source>
        <dbReference type="Pfam" id="PF01370"/>
    </source>
</evidence>
<dbReference type="PANTHER" id="PTHR43245">
    <property type="entry name" value="BIFUNCTIONAL POLYMYXIN RESISTANCE PROTEIN ARNA"/>
    <property type="match status" value="1"/>
</dbReference>
<evidence type="ECO:0000313" key="2">
    <source>
        <dbReference type="EMBL" id="MDT7041678.1"/>
    </source>
</evidence>
<protein>
    <submittedName>
        <fullName evidence="2">NAD(P)-dependent oxidoreductase</fullName>
    </submittedName>
</protein>
<dbReference type="RefSeq" id="WP_313832026.1">
    <property type="nucleotide sequence ID" value="NZ_JAQOUE010000001.1"/>
</dbReference>
<feature type="domain" description="NAD-dependent epimerase/dehydratase" evidence="1">
    <location>
        <begin position="3"/>
        <end position="232"/>
    </location>
</feature>
<dbReference type="Gene3D" id="3.40.50.720">
    <property type="entry name" value="NAD(P)-binding Rossmann-like Domain"/>
    <property type="match status" value="1"/>
</dbReference>
<dbReference type="CDD" id="cd08946">
    <property type="entry name" value="SDR_e"/>
    <property type="match status" value="1"/>
</dbReference>
<sequence length="310" mass="34648">MKVLVTGGAGYLGSVLCEHLLKAEYEVTVIDNLLYQQHSLFHLCANPKFEFVCGDARNKELMRSNIKDTDVIIPLAAIVGAPACDRDPCLAKSVNLEAIQLLLKMRSPTQLIIFPTTNSGYGTQSGESFCTEDTPLEPISLYGKTKVQAEQELLNAPNVVTLRLATVFGMSARMRLDLLVNNFVYQAFISGYLVIFEKDFKRNFIHIRDVAECMVHCMKNSSQMVGRPYNAGLDSANISKEELAKLIQAHIPNFYVHYASIGSDPDKRNYIVSNQRLREAGFQAHRSLDEGILELLKGFRMMGRLHLGNV</sequence>
<gene>
    <name evidence="2" type="ORF">PPG34_04900</name>
</gene>
<dbReference type="EMBL" id="JAQOUE010000001">
    <property type="protein sequence ID" value="MDT7041678.1"/>
    <property type="molecule type" value="Genomic_DNA"/>
</dbReference>
<dbReference type="Proteomes" id="UP001250932">
    <property type="component" value="Unassembled WGS sequence"/>
</dbReference>
<proteinExistence type="predicted"/>
<dbReference type="InterPro" id="IPR050177">
    <property type="entry name" value="Lipid_A_modif_metabolic_enz"/>
</dbReference>
<comment type="caution">
    <text evidence="2">The sequence shown here is derived from an EMBL/GenBank/DDBJ whole genome shotgun (WGS) entry which is preliminary data.</text>
</comment>
<organism evidence="2 3">
    <name type="scientific">Candidatus Nitronereus thalassa</name>
    <dbReference type="NCBI Taxonomy" id="3020898"/>
    <lineage>
        <taxon>Bacteria</taxon>
        <taxon>Pseudomonadati</taxon>
        <taxon>Nitrospirota</taxon>
        <taxon>Nitrospiria</taxon>
        <taxon>Nitrospirales</taxon>
        <taxon>Nitrospiraceae</taxon>
        <taxon>Candidatus Nitronereus</taxon>
    </lineage>
</organism>
<reference evidence="2 3" key="1">
    <citation type="journal article" date="2023" name="ISME J.">
        <title>Cultivation and genomic characterization of novel and ubiquitous marine nitrite-oxidizing bacteria from the Nitrospirales.</title>
        <authorList>
            <person name="Mueller A.J."/>
            <person name="Daebeler A."/>
            <person name="Herbold C.W."/>
            <person name="Kirkegaard R.H."/>
            <person name="Daims H."/>
        </authorList>
    </citation>
    <scope>NUCLEOTIDE SEQUENCE [LARGE SCALE GENOMIC DNA]</scope>
    <source>
        <strain evidence="2 3">EB</strain>
    </source>
</reference>
<dbReference type="InterPro" id="IPR036291">
    <property type="entry name" value="NAD(P)-bd_dom_sf"/>
</dbReference>
<dbReference type="PANTHER" id="PTHR43245:SF23">
    <property type="entry name" value="NAD(P)-BINDING DOMAIN-CONTAINING PROTEIN"/>
    <property type="match status" value="1"/>
</dbReference>